<name>A0A0D2MF86_HYPSF</name>
<reference evidence="4" key="1">
    <citation type="submission" date="2014-04" db="EMBL/GenBank/DDBJ databases">
        <title>Evolutionary Origins and Diversification of the Mycorrhizal Mutualists.</title>
        <authorList>
            <consortium name="DOE Joint Genome Institute"/>
            <consortium name="Mycorrhizal Genomics Consortium"/>
            <person name="Kohler A."/>
            <person name="Kuo A."/>
            <person name="Nagy L.G."/>
            <person name="Floudas D."/>
            <person name="Copeland A."/>
            <person name="Barry K.W."/>
            <person name="Cichocki N."/>
            <person name="Veneault-Fourrey C."/>
            <person name="LaButti K."/>
            <person name="Lindquist E.A."/>
            <person name="Lipzen A."/>
            <person name="Lundell T."/>
            <person name="Morin E."/>
            <person name="Murat C."/>
            <person name="Riley R."/>
            <person name="Ohm R."/>
            <person name="Sun H."/>
            <person name="Tunlid A."/>
            <person name="Henrissat B."/>
            <person name="Grigoriev I.V."/>
            <person name="Hibbett D.S."/>
            <person name="Martin F."/>
        </authorList>
    </citation>
    <scope>NUCLEOTIDE SEQUENCE [LARGE SCALE GENOMIC DNA]</scope>
    <source>
        <strain evidence="4">FD-334 SS-4</strain>
    </source>
</reference>
<dbReference type="AlphaFoldDB" id="A0A0D2MF86"/>
<dbReference type="EMBL" id="KN817551">
    <property type="protein sequence ID" value="KJA22228.1"/>
    <property type="molecule type" value="Genomic_DNA"/>
</dbReference>
<evidence type="ECO:0000313" key="4">
    <source>
        <dbReference type="Proteomes" id="UP000054270"/>
    </source>
</evidence>
<protein>
    <recommendedName>
        <fullName evidence="5">Apple domain-containing protein</fullName>
    </recommendedName>
</protein>
<accession>A0A0D2MF86</accession>
<feature type="chain" id="PRO_5002264760" description="Apple domain-containing protein" evidence="2">
    <location>
        <begin position="18"/>
        <end position="487"/>
    </location>
</feature>
<feature type="signal peptide" evidence="2">
    <location>
        <begin position="1"/>
        <end position="17"/>
    </location>
</feature>
<keyword evidence="2" id="KW-0732">Signal</keyword>
<evidence type="ECO:0008006" key="5">
    <source>
        <dbReference type="Google" id="ProtNLM"/>
    </source>
</evidence>
<dbReference type="OrthoDB" id="271448at2759"/>
<feature type="region of interest" description="Disordered" evidence="1">
    <location>
        <begin position="56"/>
        <end position="104"/>
    </location>
</feature>
<organism evidence="3 4">
    <name type="scientific">Hypholoma sublateritium (strain FD-334 SS-4)</name>
    <dbReference type="NCBI Taxonomy" id="945553"/>
    <lineage>
        <taxon>Eukaryota</taxon>
        <taxon>Fungi</taxon>
        <taxon>Dikarya</taxon>
        <taxon>Basidiomycota</taxon>
        <taxon>Agaricomycotina</taxon>
        <taxon>Agaricomycetes</taxon>
        <taxon>Agaricomycetidae</taxon>
        <taxon>Agaricales</taxon>
        <taxon>Agaricineae</taxon>
        <taxon>Strophariaceae</taxon>
        <taxon>Hypholoma</taxon>
    </lineage>
</organism>
<sequence>MFSSLLSTLSVALAASAAVTTIVPPGLQGTPFQPPPPPDLSGTVTDSDAIASTAEAIDQKSGPSGPPNQPINATTVTAVDGQIITSDSSDDSAPTRRSLRPLARRSPGVYETVFTGSGTGPTDRDASIHGTAFLTFTTVDNSTYNIAACEAFCDGIETCVFVNLFYELNNPHLDAASSNLVCAAYADVHTAAEKTNFGGQQLAPLPAGKTFIQDSSGFAAVSLVDPPTPEGYEFIFGPIAAANNAPGYMGFAFLDRYDVQACAEQCNQRGADSQGGECQFFNIWRALVNGVPTTYTCSMYFIPTDATTADNNGQGSLLVTESRGYRRINAVIDGGFEDFQLCDDFCFATSDSTWIGTSPPGGTDDATIFFFQPFAHNGNAVALLGSADADDALPGTLTPAKPLVTLPGRQYSIAFFQSSSFSPPAQEAAAFVNVLWNGEIVGTIRPGFANFEFFQFTVTAVGHDVLAFNGGAAPAWSFIDDVTVFEL</sequence>
<evidence type="ECO:0000256" key="2">
    <source>
        <dbReference type="SAM" id="SignalP"/>
    </source>
</evidence>
<dbReference type="Proteomes" id="UP000054270">
    <property type="component" value="Unassembled WGS sequence"/>
</dbReference>
<proteinExistence type="predicted"/>
<dbReference type="PANTHER" id="PTHR36578:SF1">
    <property type="entry name" value="APPLE DOMAIN-CONTAINING PROTEIN"/>
    <property type="match status" value="1"/>
</dbReference>
<feature type="compositionally biased region" description="Polar residues" evidence="1">
    <location>
        <begin position="70"/>
        <end position="87"/>
    </location>
</feature>
<evidence type="ECO:0000256" key="1">
    <source>
        <dbReference type="SAM" id="MobiDB-lite"/>
    </source>
</evidence>
<evidence type="ECO:0000313" key="3">
    <source>
        <dbReference type="EMBL" id="KJA22228.1"/>
    </source>
</evidence>
<keyword evidence="4" id="KW-1185">Reference proteome</keyword>
<gene>
    <name evidence="3" type="ORF">HYPSUDRAFT_54969</name>
</gene>
<dbReference type="PANTHER" id="PTHR36578">
    <property type="entry name" value="CHROMOSOME 15, WHOLE GENOME SHOTGUN SEQUENCE"/>
    <property type="match status" value="1"/>
</dbReference>
<dbReference type="STRING" id="945553.A0A0D2MF86"/>